<evidence type="ECO:0000259" key="3">
    <source>
        <dbReference type="PROSITE" id="PS50853"/>
    </source>
</evidence>
<dbReference type="InterPro" id="IPR003961">
    <property type="entry name" value="FN3_dom"/>
</dbReference>
<evidence type="ECO:0000313" key="4">
    <source>
        <dbReference type="EMBL" id="OAO15604.1"/>
    </source>
</evidence>
<evidence type="ECO:0000313" key="5">
    <source>
        <dbReference type="Proteomes" id="UP000078348"/>
    </source>
</evidence>
<dbReference type="PANTHER" id="PTHR13167">
    <property type="entry name" value="PIEZO-TYPE MECHANOSENSITIVE ION CHANNEL COMPONENT"/>
    <property type="match status" value="1"/>
</dbReference>
<protein>
    <recommendedName>
        <fullName evidence="3">Fibronectin type-III domain-containing protein</fullName>
    </recommendedName>
</protein>
<evidence type="ECO:0000256" key="2">
    <source>
        <dbReference type="SAM" id="Phobius"/>
    </source>
</evidence>
<gene>
    <name evidence="4" type="ORF">AV274_2678</name>
</gene>
<dbReference type="GO" id="GO:0005261">
    <property type="term" value="F:monoatomic cation channel activity"/>
    <property type="evidence" value="ECO:0007669"/>
    <property type="project" value="TreeGrafter"/>
</dbReference>
<dbReference type="InterPro" id="IPR056770">
    <property type="entry name" value="Piezo_THU9_anchor"/>
</dbReference>
<reference evidence="4 5" key="1">
    <citation type="submission" date="2016-05" db="EMBL/GenBank/DDBJ databases">
        <title>Nuclear genome of Blastocystis sp. subtype 1 NandII.</title>
        <authorList>
            <person name="Gentekaki E."/>
            <person name="Curtis B."/>
            <person name="Stairs C."/>
            <person name="Eme L."/>
            <person name="Herman E."/>
            <person name="Klimes V."/>
            <person name="Arias M.C."/>
            <person name="Elias M."/>
            <person name="Hilliou F."/>
            <person name="Klute M."/>
            <person name="Malik S.-B."/>
            <person name="Pightling A."/>
            <person name="Rachubinski R."/>
            <person name="Salas D."/>
            <person name="Schlacht A."/>
            <person name="Suga H."/>
            <person name="Archibald J."/>
            <person name="Ball S.G."/>
            <person name="Clark G."/>
            <person name="Dacks J."/>
            <person name="Van Der Giezen M."/>
            <person name="Tsaousis A."/>
            <person name="Roger A."/>
        </authorList>
    </citation>
    <scope>NUCLEOTIDE SEQUENCE [LARGE SCALE GENOMIC DNA]</scope>
    <source>
        <strain evidence="5">ATCC 50177 / NandII</strain>
    </source>
</reference>
<dbReference type="Gene3D" id="2.60.40.10">
    <property type="entry name" value="Immunoglobulins"/>
    <property type="match status" value="1"/>
</dbReference>
<accession>A0A196SI25</accession>
<feature type="transmembrane region" description="Helical" evidence="2">
    <location>
        <begin position="583"/>
        <end position="601"/>
    </location>
</feature>
<dbReference type="Pfam" id="PF12166">
    <property type="entry name" value="Piezo_cap"/>
    <property type="match status" value="1"/>
</dbReference>
<keyword evidence="2" id="KW-0472">Membrane</keyword>
<dbReference type="Pfam" id="PF24874">
    <property type="entry name" value="Piezo_THU9_anchor"/>
    <property type="match status" value="1"/>
</dbReference>
<comment type="caution">
    <text evidence="4">The sequence shown here is derived from an EMBL/GenBank/DDBJ whole genome shotgun (WGS) entry which is preliminary data.</text>
</comment>
<dbReference type="GO" id="GO:0016020">
    <property type="term" value="C:membrane"/>
    <property type="evidence" value="ECO:0007669"/>
    <property type="project" value="InterPro"/>
</dbReference>
<evidence type="ECO:0000256" key="1">
    <source>
        <dbReference type="SAM" id="MobiDB-lite"/>
    </source>
</evidence>
<keyword evidence="5" id="KW-1185">Reference proteome</keyword>
<dbReference type="SUPFAM" id="SSF49265">
    <property type="entry name" value="Fibronectin type III"/>
    <property type="match status" value="1"/>
</dbReference>
<feature type="region of interest" description="Disordered" evidence="1">
    <location>
        <begin position="211"/>
        <end position="230"/>
    </location>
</feature>
<feature type="domain" description="Fibronectin type-III" evidence="3">
    <location>
        <begin position="1"/>
        <end position="55"/>
    </location>
</feature>
<dbReference type="Proteomes" id="UP000078348">
    <property type="component" value="Unassembled WGS sequence"/>
</dbReference>
<keyword evidence="2" id="KW-1133">Transmembrane helix</keyword>
<dbReference type="GO" id="GO:0071260">
    <property type="term" value="P:cellular response to mechanical stimulus"/>
    <property type="evidence" value="ECO:0007669"/>
    <property type="project" value="TreeGrafter"/>
</dbReference>
<keyword evidence="2" id="KW-0812">Transmembrane</keyword>
<dbReference type="AlphaFoldDB" id="A0A196SI25"/>
<sequence>MKVVVLFTRDEANRLHGVVTTLLPSTTYEFSVYAVNPFNFNRPSAYSPPVTTQPAPETRQFSFQAHACHGKTEKVTNKGKFAKAIVSIDYQERIITMKNKKKRSVLDLTRVVRASLLFSQNNLYMVLKQRLPTDLFKCVKVRFTDVDPREGALNVDVVSLSDNIAQILVQMNKVLPVAIDITQLPPRLQKQMRVKVFKRCSSAVPAMPAVSGAPLTPEQSEEKEEPGAVQSPMALERRVESWLSFPVSFYKPNRRGRAIREEEGEEDAGRKKTVESTDLLGRALQFYARLTDWKKLKLYEFAFILVVITVFIAEHDCASMAELFVLSALALPSSLMIPHWCYSVCLVVECVSMILKYSIQLPFFRQCVNSQGLYYITFFEVCTAESAEIESSLFQPLSLLGIVKRSNKRGIGIISMKSNVIVIACVMVMRSLLKKAGLWKRSIEYHVLRNELNRKRDAEKQEERSPLAAEQTEGVEANAKVKNTVDFVFQRKKNVYKNPLTKRLLRQVNERFSTHLQAIFPSLYESNTGRTHPTKDGRSPYIWLISVQVLSLIYIMLFFPTMIQDNWQMLLIDLENNYYSTSSLFAIVIQIIVMMLDRFLYVKGLLLGKIVLHCLFCAGCICFCFILLPVTTRVGFGTNRSLIFFMCIQMAYIFLSALEIRHGFPTPDNYISDSINRSFSIPNRCMFFLYRYIPFLFEVHQILDWAIHNTSLNLVHWFKVYVVHAVLYDAKCRSEAYSWNRYEREKRKRMWLEKVSLGGSLVIVLVFVLILPLILFSSSSPVLTEKPVTKAVLQASLFYNGEEVPIYSNSNEILITCNSTDLARWNTIFANNSVVRSLLSPVYSNTQQRVIFRDLNAYSWSISPRLLAFIKERTLFCNSVSARIKATFTRAGSSDMVYSVDHPLSYAACDTLYTILEGNSTETLILDNALSRVLRLGSLSVYDVDLQAAEYRSLGLQLLRQAQPGGGEQMTWRLFCVGANGTDYEQSEAFYPFEGMDEWTQAVVEYWVISDYGLTELVAQWLSQLGSVGIVGLYVTIIVSLGALLRKVVPNAWYIVYMTLSDALPVLQLIDIMEICRITEYPGHLRDEYQIWYIIMKVFRSPDLLCAFTKANPTYGIVCDEDSFDME</sequence>
<feature type="transmembrane region" description="Helical" evidence="2">
    <location>
        <begin position="642"/>
        <end position="660"/>
    </location>
</feature>
<dbReference type="InterPro" id="IPR036116">
    <property type="entry name" value="FN3_sf"/>
</dbReference>
<feature type="transmembrane region" description="Helical" evidence="2">
    <location>
        <begin position="541"/>
        <end position="563"/>
    </location>
</feature>
<feature type="transmembrane region" description="Helical" evidence="2">
    <location>
        <begin position="610"/>
        <end position="630"/>
    </location>
</feature>
<dbReference type="OrthoDB" id="303066at2759"/>
<feature type="transmembrane region" description="Helical" evidence="2">
    <location>
        <begin position="1021"/>
        <end position="1045"/>
    </location>
</feature>
<dbReference type="CDD" id="cd00063">
    <property type="entry name" value="FN3"/>
    <property type="match status" value="1"/>
</dbReference>
<dbReference type="InterPro" id="IPR027272">
    <property type="entry name" value="Piezo"/>
</dbReference>
<dbReference type="GO" id="GO:0050982">
    <property type="term" value="P:detection of mechanical stimulus"/>
    <property type="evidence" value="ECO:0007669"/>
    <property type="project" value="TreeGrafter"/>
</dbReference>
<name>A0A196SI25_BLAHN</name>
<feature type="transmembrane region" description="Helical" evidence="2">
    <location>
        <begin position="755"/>
        <end position="776"/>
    </location>
</feature>
<dbReference type="STRING" id="478820.A0A196SI25"/>
<dbReference type="GO" id="GO:0042391">
    <property type="term" value="P:regulation of membrane potential"/>
    <property type="evidence" value="ECO:0007669"/>
    <property type="project" value="TreeGrafter"/>
</dbReference>
<organism evidence="4 5">
    <name type="scientific">Blastocystis sp. subtype 1 (strain ATCC 50177 / NandII)</name>
    <dbReference type="NCBI Taxonomy" id="478820"/>
    <lineage>
        <taxon>Eukaryota</taxon>
        <taxon>Sar</taxon>
        <taxon>Stramenopiles</taxon>
        <taxon>Bigyra</taxon>
        <taxon>Opalozoa</taxon>
        <taxon>Opalinata</taxon>
        <taxon>Blastocystidae</taxon>
        <taxon>Blastocystis</taxon>
    </lineage>
</organism>
<proteinExistence type="predicted"/>
<dbReference type="PROSITE" id="PS50853">
    <property type="entry name" value="FN3"/>
    <property type="match status" value="1"/>
</dbReference>
<dbReference type="GO" id="GO:0008381">
    <property type="term" value="F:mechanosensitive monoatomic ion channel activity"/>
    <property type="evidence" value="ECO:0007669"/>
    <property type="project" value="InterPro"/>
</dbReference>
<dbReference type="EMBL" id="LXWW01000129">
    <property type="protein sequence ID" value="OAO15604.1"/>
    <property type="molecule type" value="Genomic_DNA"/>
</dbReference>
<dbReference type="InterPro" id="IPR031334">
    <property type="entry name" value="Piezo_cap_dom"/>
</dbReference>
<dbReference type="InterPro" id="IPR013783">
    <property type="entry name" value="Ig-like_fold"/>
</dbReference>
<dbReference type="PANTHER" id="PTHR13167:SF25">
    <property type="entry name" value="PIEZO-TYPE MECHANOSENSITIVE ION CHANNEL COMPONENT"/>
    <property type="match status" value="1"/>
</dbReference>